<evidence type="ECO:0000313" key="3">
    <source>
        <dbReference type="Proteomes" id="UP000236649"/>
    </source>
</evidence>
<reference evidence="2 3" key="1">
    <citation type="submission" date="2018-01" db="EMBL/GenBank/DDBJ databases">
        <title>Species boundaries and ecological features among Paraburkholderia terrae DSMZ17804T, P. hospita DSMZ17164T and P. caribensis DSMZ13236T.</title>
        <authorList>
            <person name="Pratama A.A."/>
        </authorList>
    </citation>
    <scope>NUCLEOTIDE SEQUENCE [LARGE SCALE GENOMIC DNA]</scope>
    <source>
        <strain evidence="2 3">DSM 17164</strain>
    </source>
</reference>
<sequence>MCSSSPTAASRQARTAASATRFAELVRKTGTSATPANKRRKSRARKRLLRAIQEQRLQARAARLRAVALTLTFEDNGEFCSRHISAFLERLRKVLKRRGHTLPYTWVLEREGRLHYHLMLWLPRDFILDKQKLAQWWPWGSTWTECCRQVKRWGRYMAKFNCVARIPKATRLFGYGGLDDSGRAAVQRAGLPRWLQTLLPFGSTVCRFMGGGWVDAESGELFVSPYLWTPWGWVTHGRGLTPAS</sequence>
<evidence type="ECO:0000259" key="1">
    <source>
        <dbReference type="Pfam" id="PF23343"/>
    </source>
</evidence>
<organism evidence="2 3">
    <name type="scientific">Paraburkholderia hospita</name>
    <dbReference type="NCBI Taxonomy" id="169430"/>
    <lineage>
        <taxon>Bacteria</taxon>
        <taxon>Pseudomonadati</taxon>
        <taxon>Pseudomonadota</taxon>
        <taxon>Betaproteobacteria</taxon>
        <taxon>Burkholderiales</taxon>
        <taxon>Burkholderiaceae</taxon>
        <taxon>Paraburkholderia</taxon>
    </lineage>
</organism>
<evidence type="ECO:0000313" key="2">
    <source>
        <dbReference type="EMBL" id="AUT67019.1"/>
    </source>
</evidence>
<proteinExistence type="predicted"/>
<dbReference type="KEGG" id="phs:C2L64_00680"/>
<dbReference type="Pfam" id="PF23343">
    <property type="entry name" value="REP_ORF2-G2P"/>
    <property type="match status" value="1"/>
</dbReference>
<gene>
    <name evidence="2" type="ORF">C2L64_00680</name>
</gene>
<feature type="domain" description="Replication-associated protein ORF2/G2P" evidence="1">
    <location>
        <begin position="67"/>
        <end position="159"/>
    </location>
</feature>
<dbReference type="EMBL" id="CP026105">
    <property type="protein sequence ID" value="AUT67019.1"/>
    <property type="molecule type" value="Genomic_DNA"/>
</dbReference>
<accession>A0AAN1J3V1</accession>
<protein>
    <recommendedName>
        <fullName evidence="1">Replication-associated protein ORF2/G2P domain-containing protein</fullName>
    </recommendedName>
</protein>
<dbReference type="InterPro" id="IPR056906">
    <property type="entry name" value="ORF2/G2P_dom"/>
</dbReference>
<dbReference type="Proteomes" id="UP000236649">
    <property type="component" value="Chromosome 1"/>
</dbReference>
<dbReference type="AlphaFoldDB" id="A0AAN1J3V1"/>
<name>A0AAN1J3V1_9BURK</name>